<evidence type="ECO:0000256" key="5">
    <source>
        <dbReference type="ARBA" id="ARBA00023136"/>
    </source>
</evidence>
<keyword evidence="4 6" id="KW-1133">Transmembrane helix</keyword>
<dbReference type="InterPro" id="IPR051598">
    <property type="entry name" value="TSUP/Inactive_protease-like"/>
</dbReference>
<dbReference type="GO" id="GO:0005886">
    <property type="term" value="C:plasma membrane"/>
    <property type="evidence" value="ECO:0007669"/>
    <property type="project" value="UniProtKB-SubCell"/>
</dbReference>
<organism evidence="7 8">
    <name type="scientific">Gordonia mangrovi</name>
    <dbReference type="NCBI Taxonomy" id="2665643"/>
    <lineage>
        <taxon>Bacteria</taxon>
        <taxon>Bacillati</taxon>
        <taxon>Actinomycetota</taxon>
        <taxon>Actinomycetes</taxon>
        <taxon>Mycobacteriales</taxon>
        <taxon>Gordoniaceae</taxon>
        <taxon>Gordonia</taxon>
    </lineage>
</organism>
<evidence type="ECO:0000313" key="7">
    <source>
        <dbReference type="EMBL" id="MXP21874.1"/>
    </source>
</evidence>
<dbReference type="AlphaFoldDB" id="A0A6L7GPL9"/>
<gene>
    <name evidence="7" type="ORF">GIY30_10990</name>
</gene>
<keyword evidence="5 6" id="KW-0472">Membrane</keyword>
<dbReference type="PANTHER" id="PTHR43701:SF2">
    <property type="entry name" value="MEMBRANE TRANSPORTER PROTEIN YJNA-RELATED"/>
    <property type="match status" value="1"/>
</dbReference>
<feature type="transmembrane region" description="Helical" evidence="6">
    <location>
        <begin position="72"/>
        <end position="92"/>
    </location>
</feature>
<feature type="transmembrane region" description="Helical" evidence="6">
    <location>
        <begin position="170"/>
        <end position="187"/>
    </location>
</feature>
<evidence type="ECO:0000313" key="8">
    <source>
        <dbReference type="Proteomes" id="UP000475545"/>
    </source>
</evidence>
<feature type="transmembrane region" description="Helical" evidence="6">
    <location>
        <begin position="199"/>
        <end position="218"/>
    </location>
</feature>
<evidence type="ECO:0000256" key="4">
    <source>
        <dbReference type="ARBA" id="ARBA00022989"/>
    </source>
</evidence>
<feature type="transmembrane region" description="Helical" evidence="6">
    <location>
        <begin position="98"/>
        <end position="115"/>
    </location>
</feature>
<comment type="caution">
    <text evidence="7">The sequence shown here is derived from an EMBL/GenBank/DDBJ whole genome shotgun (WGS) entry which is preliminary data.</text>
</comment>
<keyword evidence="6" id="KW-1003">Cell membrane</keyword>
<dbReference type="InterPro" id="IPR002781">
    <property type="entry name" value="TM_pro_TauE-like"/>
</dbReference>
<comment type="similarity">
    <text evidence="2 6">Belongs to the 4-toluene sulfonate uptake permease (TSUP) (TC 2.A.102) family.</text>
</comment>
<protein>
    <recommendedName>
        <fullName evidence="6">Probable membrane transporter protein</fullName>
    </recommendedName>
</protein>
<reference evidence="7 8" key="1">
    <citation type="submission" date="2019-11" db="EMBL/GenBank/DDBJ databases">
        <title>Gordonia sp. nov., a novel actinobacterium isolated from mangrove soil in Hainan.</title>
        <authorList>
            <person name="Huang X."/>
            <person name="Xie Y."/>
            <person name="Chu X."/>
            <person name="Xiao K."/>
        </authorList>
    </citation>
    <scope>NUCLEOTIDE SEQUENCE [LARGE SCALE GENOMIC DNA]</scope>
    <source>
        <strain evidence="7 8">HNM0687</strain>
    </source>
</reference>
<feature type="transmembrane region" description="Helical" evidence="6">
    <location>
        <begin position="12"/>
        <end position="34"/>
    </location>
</feature>
<keyword evidence="3 6" id="KW-0812">Transmembrane</keyword>
<dbReference type="RefSeq" id="WP_160902009.1">
    <property type="nucleotide sequence ID" value="NZ_CP102850.1"/>
</dbReference>
<feature type="transmembrane region" description="Helical" evidence="6">
    <location>
        <begin position="144"/>
        <end position="164"/>
    </location>
</feature>
<dbReference type="Proteomes" id="UP000475545">
    <property type="component" value="Unassembled WGS sequence"/>
</dbReference>
<comment type="subcellular location">
    <subcellularLocation>
        <location evidence="6">Cell membrane</location>
        <topology evidence="6">Multi-pass membrane protein</topology>
    </subcellularLocation>
    <subcellularLocation>
        <location evidence="1">Membrane</location>
        <topology evidence="1">Multi-pass membrane protein</topology>
    </subcellularLocation>
</comment>
<dbReference type="EMBL" id="WMBR01000002">
    <property type="protein sequence ID" value="MXP21874.1"/>
    <property type="molecule type" value="Genomic_DNA"/>
</dbReference>
<dbReference type="Pfam" id="PF01925">
    <property type="entry name" value="TauE"/>
    <property type="match status" value="1"/>
</dbReference>
<sequence>MDIVLSSIAGLAIGALLGLLGGGGSILAVPALVYGVGEPLSHAVPTALLVIAVSSAVAVLPRVRARQVNWRLAGIFAAVGIPATLAGSVLGGRLPEPVVMMVFAAVMAVAAVRMLRDVGATGTACAIDESGIDWRRCASRSTPVAAAVGVLTGMLGVGGGFLIIPALVMALGVEMSVAIGTLLLIIVGTRLRTERLQRWFAYLVLAVAAFVVIETIVVR</sequence>
<keyword evidence="8" id="KW-1185">Reference proteome</keyword>
<evidence type="ECO:0000256" key="3">
    <source>
        <dbReference type="ARBA" id="ARBA00022692"/>
    </source>
</evidence>
<name>A0A6L7GPL9_9ACTN</name>
<evidence type="ECO:0000256" key="6">
    <source>
        <dbReference type="RuleBase" id="RU363041"/>
    </source>
</evidence>
<evidence type="ECO:0000256" key="1">
    <source>
        <dbReference type="ARBA" id="ARBA00004141"/>
    </source>
</evidence>
<proteinExistence type="inferred from homology"/>
<feature type="transmembrane region" description="Helical" evidence="6">
    <location>
        <begin position="40"/>
        <end position="60"/>
    </location>
</feature>
<accession>A0A6L7GPL9</accession>
<dbReference type="PANTHER" id="PTHR43701">
    <property type="entry name" value="MEMBRANE TRANSPORTER PROTEIN MJ0441-RELATED"/>
    <property type="match status" value="1"/>
</dbReference>
<evidence type="ECO:0000256" key="2">
    <source>
        <dbReference type="ARBA" id="ARBA00009142"/>
    </source>
</evidence>